<evidence type="ECO:0000313" key="9">
    <source>
        <dbReference type="Proteomes" id="UP000095143"/>
    </source>
</evidence>
<comment type="caution">
    <text evidence="8">The sequence shown here is derived from an EMBL/GenBank/DDBJ whole genome shotgun (WGS) entry which is preliminary data.</text>
</comment>
<dbReference type="GO" id="GO:0019634">
    <property type="term" value="P:organic phosphonate metabolic process"/>
    <property type="evidence" value="ECO:0007669"/>
    <property type="project" value="UniProtKB-UniRule"/>
</dbReference>
<feature type="binding site" evidence="6">
    <location>
        <begin position="10"/>
        <end position="17"/>
    </location>
    <ligand>
        <name>ATP</name>
        <dbReference type="ChEBI" id="CHEBI:30616"/>
    </ligand>
</feature>
<dbReference type="RefSeq" id="WP_065991655.1">
    <property type="nucleotide sequence ID" value="NZ_MDEN01000068.1"/>
</dbReference>
<protein>
    <recommendedName>
        <fullName evidence="6">Ribose 1,5-bisphosphate phosphokinase PhnN</fullName>
        <ecNumber evidence="6">2.7.4.23</ecNumber>
    </recommendedName>
    <alternativeName>
        <fullName evidence="6">Ribose 1,5-bisphosphokinase</fullName>
    </alternativeName>
</protein>
<evidence type="ECO:0000256" key="1">
    <source>
        <dbReference type="ARBA" id="ARBA00000373"/>
    </source>
</evidence>
<dbReference type="EC" id="2.7.4.23" evidence="6"/>
<dbReference type="SMART" id="SM00072">
    <property type="entry name" value="GuKc"/>
    <property type="match status" value="1"/>
</dbReference>
<evidence type="ECO:0000313" key="8">
    <source>
        <dbReference type="EMBL" id="OCX14149.1"/>
    </source>
</evidence>
<dbReference type="GO" id="GO:0006015">
    <property type="term" value="P:5-phosphoribose 1-diphosphate biosynthetic process"/>
    <property type="evidence" value="ECO:0007669"/>
    <property type="project" value="UniProtKB-UniRule"/>
</dbReference>
<evidence type="ECO:0000259" key="7">
    <source>
        <dbReference type="SMART" id="SM00072"/>
    </source>
</evidence>
<proteinExistence type="inferred from homology"/>
<comment type="pathway">
    <text evidence="2 6">Metabolic intermediate biosynthesis; 5-phospho-alpha-D-ribose 1-diphosphate biosynthesis; 5-phospho-alpha-D-ribose 1-diphosphate from D-ribose 5-phosphate (route II): step 3/3.</text>
</comment>
<organism evidence="8 9">
    <name type="scientific">Pseudomonas graminis</name>
    <dbReference type="NCBI Taxonomy" id="158627"/>
    <lineage>
        <taxon>Bacteria</taxon>
        <taxon>Pseudomonadati</taxon>
        <taxon>Pseudomonadota</taxon>
        <taxon>Gammaproteobacteria</taxon>
        <taxon>Pseudomonadales</taxon>
        <taxon>Pseudomonadaceae</taxon>
        <taxon>Pseudomonas</taxon>
    </lineage>
</organism>
<dbReference type="SUPFAM" id="SSF52540">
    <property type="entry name" value="P-loop containing nucleoside triphosphate hydrolases"/>
    <property type="match status" value="1"/>
</dbReference>
<evidence type="ECO:0000256" key="3">
    <source>
        <dbReference type="ARBA" id="ARBA00022679"/>
    </source>
</evidence>
<evidence type="ECO:0000256" key="4">
    <source>
        <dbReference type="ARBA" id="ARBA00022741"/>
    </source>
</evidence>
<evidence type="ECO:0000256" key="2">
    <source>
        <dbReference type="ARBA" id="ARBA00005069"/>
    </source>
</evidence>
<evidence type="ECO:0000256" key="6">
    <source>
        <dbReference type="HAMAP-Rule" id="MF_00836"/>
    </source>
</evidence>
<reference evidence="8 9" key="1">
    <citation type="submission" date="2016-08" db="EMBL/GenBank/DDBJ databases">
        <title>Whole genome sequence of Pseudomonas graminis strain UASWS1507, a potential biological control agent for agriculture.</title>
        <authorList>
            <person name="Crovadore J."/>
            <person name="Calmin G."/>
            <person name="Chablais R."/>
            <person name="Cochard B."/>
            <person name="Lefort F."/>
        </authorList>
    </citation>
    <scope>NUCLEOTIDE SEQUENCE [LARGE SCALE GENOMIC DNA]</scope>
    <source>
        <strain evidence="8 9">UASWS1507</strain>
    </source>
</reference>
<dbReference type="InterPro" id="IPR008145">
    <property type="entry name" value="GK/Ca_channel_bsu"/>
</dbReference>
<sequence length="188" mass="20602">MAGRLIYLIGPSGSGKDSLLDAAREALAARDCRIVRRVITRSAEAKGEAAQAVSVERFEALQAQGAFALSWFANGLHYGIPNEIDQWLADGHDVLVNGSRGHLPHARARYPSLWVVLLTVDQSVLRDRLLSRARESADEIETRLARNAQFADDLQMSDPSMIVLDNSGALDQTVARLLQRLERTPACA</sequence>
<keyword evidence="8" id="KW-0418">Kinase</keyword>
<dbReference type="InterPro" id="IPR012699">
    <property type="entry name" value="PhnN"/>
</dbReference>
<name>A0A1C2DHB3_9PSED</name>
<dbReference type="UniPathway" id="UPA00087">
    <property type="reaction ID" value="UER00175"/>
</dbReference>
<dbReference type="InterPro" id="IPR027417">
    <property type="entry name" value="P-loop_NTPase"/>
</dbReference>
<dbReference type="NCBIfam" id="TIGR02322">
    <property type="entry name" value="phosphon_PhnN"/>
    <property type="match status" value="1"/>
</dbReference>
<keyword evidence="3 6" id="KW-0808">Transferase</keyword>
<dbReference type="Proteomes" id="UP000095143">
    <property type="component" value="Unassembled WGS sequence"/>
</dbReference>
<gene>
    <name evidence="6" type="primary">phnN</name>
    <name evidence="8" type="ORF">BBI10_21655</name>
</gene>
<keyword evidence="4 6" id="KW-0547">Nucleotide-binding</keyword>
<dbReference type="HAMAP" id="MF_00836">
    <property type="entry name" value="PhnN"/>
    <property type="match status" value="1"/>
</dbReference>
<comment type="similarity">
    <text evidence="6">Belongs to the ribose 1,5-bisphosphokinase family.</text>
</comment>
<keyword evidence="5 6" id="KW-0067">ATP-binding</keyword>
<dbReference type="EMBL" id="MDEN01000068">
    <property type="protein sequence ID" value="OCX14149.1"/>
    <property type="molecule type" value="Genomic_DNA"/>
</dbReference>
<dbReference type="GO" id="GO:0005524">
    <property type="term" value="F:ATP binding"/>
    <property type="evidence" value="ECO:0007669"/>
    <property type="project" value="UniProtKB-KW"/>
</dbReference>
<feature type="domain" description="Guanylate kinase/L-type calcium channel beta subunit" evidence="7">
    <location>
        <begin position="2"/>
        <end position="185"/>
    </location>
</feature>
<dbReference type="AlphaFoldDB" id="A0A1C2DHB3"/>
<comment type="catalytic activity">
    <reaction evidence="1 6">
        <text>alpha-D-ribose 1,5-bisphosphate + ATP = 5-phospho-alpha-D-ribose 1-diphosphate + ADP</text>
        <dbReference type="Rhea" id="RHEA:20109"/>
        <dbReference type="ChEBI" id="CHEBI:30616"/>
        <dbReference type="ChEBI" id="CHEBI:58017"/>
        <dbReference type="ChEBI" id="CHEBI:68688"/>
        <dbReference type="ChEBI" id="CHEBI:456216"/>
        <dbReference type="EC" id="2.7.4.23"/>
    </reaction>
</comment>
<accession>A0A1C2DHB3</accession>
<dbReference type="Gene3D" id="3.40.50.300">
    <property type="entry name" value="P-loop containing nucleotide triphosphate hydrolases"/>
    <property type="match status" value="1"/>
</dbReference>
<dbReference type="GO" id="GO:0033863">
    <property type="term" value="F:ribose 1,5-bisphosphate phosphokinase activity"/>
    <property type="evidence" value="ECO:0007669"/>
    <property type="project" value="UniProtKB-UniRule"/>
</dbReference>
<evidence type="ECO:0000256" key="5">
    <source>
        <dbReference type="ARBA" id="ARBA00022840"/>
    </source>
</evidence>
<comment type="function">
    <text evidence="6">Catalyzes the phosphorylation of ribose 1,5-bisphosphate to 5-phospho-D-ribosyl alpha-1-diphosphate (PRPP).</text>
</comment>
<dbReference type="NCBIfam" id="NF007485">
    <property type="entry name" value="PRK10078.1"/>
    <property type="match status" value="1"/>
</dbReference>
<dbReference type="OrthoDB" id="341217at2"/>